<protein>
    <recommendedName>
        <fullName evidence="4">Lipoprotein</fullName>
    </recommendedName>
</protein>
<accession>A0ABY2WJV9</accession>
<dbReference type="PROSITE" id="PS51257">
    <property type="entry name" value="PROKAR_LIPOPROTEIN"/>
    <property type="match status" value="1"/>
</dbReference>
<reference evidence="2 3" key="1">
    <citation type="submission" date="2019-05" db="EMBL/GenBank/DDBJ databases">
        <title>Flagellimonas sp. AsT0115, sp. nov., isolated from a marine red algae, Asparagopsis taxiformis.</title>
        <authorList>
            <person name="Kim J."/>
            <person name="Jeong S.E."/>
            <person name="Jeon C.O."/>
        </authorList>
    </citation>
    <scope>NUCLEOTIDE SEQUENCE [LARGE SCALE GENOMIC DNA]</scope>
    <source>
        <strain evidence="2 3">AsT0115</strain>
    </source>
</reference>
<evidence type="ECO:0000256" key="1">
    <source>
        <dbReference type="SAM" id="SignalP"/>
    </source>
</evidence>
<keyword evidence="3" id="KW-1185">Reference proteome</keyword>
<keyword evidence="1" id="KW-0732">Signal</keyword>
<proteinExistence type="predicted"/>
<dbReference type="EMBL" id="VCNI01000002">
    <property type="protein sequence ID" value="TMU55122.1"/>
    <property type="molecule type" value="Genomic_DNA"/>
</dbReference>
<comment type="caution">
    <text evidence="2">The sequence shown here is derived from an EMBL/GenBank/DDBJ whole genome shotgun (WGS) entry which is preliminary data.</text>
</comment>
<dbReference type="Proteomes" id="UP000751614">
    <property type="component" value="Unassembled WGS sequence"/>
</dbReference>
<evidence type="ECO:0008006" key="4">
    <source>
        <dbReference type="Google" id="ProtNLM"/>
    </source>
</evidence>
<organism evidence="2 3">
    <name type="scientific">Flagellimonas algicola</name>
    <dbReference type="NCBI Taxonomy" id="2583815"/>
    <lineage>
        <taxon>Bacteria</taxon>
        <taxon>Pseudomonadati</taxon>
        <taxon>Bacteroidota</taxon>
        <taxon>Flavobacteriia</taxon>
        <taxon>Flavobacteriales</taxon>
        <taxon>Flavobacteriaceae</taxon>
        <taxon>Flagellimonas</taxon>
    </lineage>
</organism>
<evidence type="ECO:0000313" key="3">
    <source>
        <dbReference type="Proteomes" id="UP000751614"/>
    </source>
</evidence>
<feature type="signal peptide" evidence="1">
    <location>
        <begin position="1"/>
        <end position="18"/>
    </location>
</feature>
<gene>
    <name evidence="2" type="ORF">FGG15_13135</name>
</gene>
<dbReference type="RefSeq" id="WP_138836955.1">
    <property type="nucleotide sequence ID" value="NZ_VCNI01000002.1"/>
</dbReference>
<feature type="chain" id="PRO_5046564306" description="Lipoprotein" evidence="1">
    <location>
        <begin position="19"/>
        <end position="106"/>
    </location>
</feature>
<evidence type="ECO:0000313" key="2">
    <source>
        <dbReference type="EMBL" id="TMU55122.1"/>
    </source>
</evidence>
<sequence length="106" mass="11805">MKKLLLSIGLLSTGVFMACSFDAEQQFKDEVLSNMEDTSEVTTTECFSCTAVKKLELKICMNRDSTYTIFYGGVKMKTINTEGLEGKTPKEFVSEGCQLDELDFGD</sequence>
<name>A0ABY2WJV9_9FLAO</name>